<dbReference type="GO" id="GO:0042597">
    <property type="term" value="C:periplasmic space"/>
    <property type="evidence" value="ECO:0007669"/>
    <property type="project" value="UniProtKB-SubCell"/>
</dbReference>
<dbReference type="SUPFAM" id="SSF52833">
    <property type="entry name" value="Thioredoxin-like"/>
    <property type="match status" value="1"/>
</dbReference>
<dbReference type="PANTHER" id="PTHR45663:SF11">
    <property type="entry name" value="GEO12009P1"/>
    <property type="match status" value="1"/>
</dbReference>
<dbReference type="InterPro" id="IPR017937">
    <property type="entry name" value="Thioredoxin_CS"/>
</dbReference>
<comment type="similarity">
    <text evidence="2">Belongs to the thioredoxin family.</text>
</comment>
<dbReference type="PRINTS" id="PR00421">
    <property type="entry name" value="THIOREDOXIN"/>
</dbReference>
<sequence length="173" mass="18223">MTSLAASGCRDGICRRRPVGRAATSYTKPANPVVINSGMLNSLPFSRTTNGRAAGASHAAEPRITMSEQIKNVSDASFDADVIKSSQPVLVDYWAAWCGPCKMIAPILEEVASEYSGRLTVAKLNVDENQGTAAKYGIRGIPTLMLFKDGQAAATKVGALSKSQLTAFLDGAL</sequence>
<dbReference type="GO" id="GO:0045454">
    <property type="term" value="P:cell redox homeostasis"/>
    <property type="evidence" value="ECO:0007669"/>
    <property type="project" value="TreeGrafter"/>
</dbReference>
<dbReference type="NCBIfam" id="NF006898">
    <property type="entry name" value="PRK09381.1"/>
    <property type="match status" value="1"/>
</dbReference>
<dbReference type="PANTHER" id="PTHR45663">
    <property type="entry name" value="GEO12009P1"/>
    <property type="match status" value="1"/>
</dbReference>
<dbReference type="NCBIfam" id="TIGR01068">
    <property type="entry name" value="thioredoxin"/>
    <property type="match status" value="1"/>
</dbReference>
<evidence type="ECO:0000256" key="6">
    <source>
        <dbReference type="ARBA" id="ARBA00023157"/>
    </source>
</evidence>
<dbReference type="PROSITE" id="PS00194">
    <property type="entry name" value="THIOREDOXIN_1"/>
    <property type="match status" value="1"/>
</dbReference>
<dbReference type="Pfam" id="PF00085">
    <property type="entry name" value="Thioredoxin"/>
    <property type="match status" value="1"/>
</dbReference>
<dbReference type="AlphaFoldDB" id="A9IJX8"/>
<reference evidence="10 11" key="1">
    <citation type="journal article" date="2008" name="BMC Genomics">
        <title>The missing link: Bordetella petrii is endowed with both the metabolic versatility of environmental bacteria and virulence traits of pathogenic Bordetellae.</title>
        <authorList>
            <person name="Gross R."/>
            <person name="Guzman C.A."/>
            <person name="Sebaihia M."/>
            <person name="Martins Dos Santos V.A."/>
            <person name="Pieper D.H."/>
            <person name="Koebnik R."/>
            <person name="Lechner M."/>
            <person name="Bartels D."/>
            <person name="Buhrmester J."/>
            <person name="Choudhuri J.V."/>
            <person name="Ebensen T."/>
            <person name="Gaigalat L."/>
            <person name="Herrmann S."/>
            <person name="Khachane A.N."/>
            <person name="Larisch C."/>
            <person name="Link S."/>
            <person name="Linke B."/>
            <person name="Meyer F."/>
            <person name="Mormann S."/>
            <person name="Nakunst D."/>
            <person name="Rueckert C."/>
            <person name="Schneiker-Bekel S."/>
            <person name="Schulze K."/>
            <person name="Vorhoelter F.J."/>
            <person name="Yevsa T."/>
            <person name="Engle J.T."/>
            <person name="Goldman W.E."/>
            <person name="Puehler A."/>
            <person name="Goebel U.B."/>
            <person name="Goesmann A."/>
            <person name="Bloecker H."/>
            <person name="Kaiser O."/>
            <person name="Martinez-Arias R."/>
        </authorList>
    </citation>
    <scope>NUCLEOTIDE SEQUENCE [LARGE SCALE GENOMIC DNA]</scope>
    <source>
        <strain evidence="11">ATCC BAA-461 / DSM 12804 / CCUG 43448 / CIP 107267 / Se-1111R</strain>
    </source>
</reference>
<dbReference type="InterPro" id="IPR005746">
    <property type="entry name" value="Thioredoxin"/>
</dbReference>
<dbReference type="InterPro" id="IPR013766">
    <property type="entry name" value="Thioredoxin_domain"/>
</dbReference>
<dbReference type="EMBL" id="AM902716">
    <property type="protein sequence ID" value="CAP42311.1"/>
    <property type="molecule type" value="Genomic_DNA"/>
</dbReference>
<evidence type="ECO:0000259" key="9">
    <source>
        <dbReference type="PROSITE" id="PS51352"/>
    </source>
</evidence>
<dbReference type="InterPro" id="IPR036249">
    <property type="entry name" value="Thioredoxin-like_sf"/>
</dbReference>
<keyword evidence="4" id="KW-0574">Periplasm</keyword>
<evidence type="ECO:0000256" key="5">
    <source>
        <dbReference type="ARBA" id="ARBA00022982"/>
    </source>
</evidence>
<dbReference type="CDD" id="cd02947">
    <property type="entry name" value="TRX_family"/>
    <property type="match status" value="1"/>
</dbReference>
<name>A9IJX8_BORPD</name>
<dbReference type="STRING" id="94624.Bpet1971"/>
<evidence type="ECO:0000256" key="4">
    <source>
        <dbReference type="ARBA" id="ARBA00022764"/>
    </source>
</evidence>
<evidence type="ECO:0000256" key="2">
    <source>
        <dbReference type="ARBA" id="ARBA00008987"/>
    </source>
</evidence>
<keyword evidence="5" id="KW-0249">Electron transport</keyword>
<proteinExistence type="inferred from homology"/>
<protein>
    <recommendedName>
        <fullName evidence="8">Thioredoxin</fullName>
    </recommendedName>
</protein>
<dbReference type="FunFam" id="3.40.30.10:FF:000001">
    <property type="entry name" value="Thioredoxin"/>
    <property type="match status" value="1"/>
</dbReference>
<dbReference type="GO" id="GO:0005829">
    <property type="term" value="C:cytosol"/>
    <property type="evidence" value="ECO:0007669"/>
    <property type="project" value="TreeGrafter"/>
</dbReference>
<feature type="domain" description="Thioredoxin" evidence="9">
    <location>
        <begin position="48"/>
        <end position="173"/>
    </location>
</feature>
<keyword evidence="7" id="KW-0676">Redox-active center</keyword>
<evidence type="ECO:0000313" key="11">
    <source>
        <dbReference type="Proteomes" id="UP000001225"/>
    </source>
</evidence>
<dbReference type="Proteomes" id="UP000001225">
    <property type="component" value="Chromosome"/>
</dbReference>
<evidence type="ECO:0000256" key="7">
    <source>
        <dbReference type="ARBA" id="ARBA00023284"/>
    </source>
</evidence>
<evidence type="ECO:0000313" key="10">
    <source>
        <dbReference type="EMBL" id="CAP42311.1"/>
    </source>
</evidence>
<dbReference type="eggNOG" id="COG3118">
    <property type="taxonomic scope" value="Bacteria"/>
</dbReference>
<dbReference type="GO" id="GO:0015035">
    <property type="term" value="F:protein-disulfide reductase activity"/>
    <property type="evidence" value="ECO:0007669"/>
    <property type="project" value="UniProtKB-UniRule"/>
</dbReference>
<evidence type="ECO:0000256" key="8">
    <source>
        <dbReference type="NCBIfam" id="TIGR01068"/>
    </source>
</evidence>
<comment type="subcellular location">
    <subcellularLocation>
        <location evidence="1">Periplasm</location>
    </subcellularLocation>
</comment>
<dbReference type="KEGG" id="bpt:Bpet1971"/>
<organism evidence="10 11">
    <name type="scientific">Bordetella petrii (strain ATCC BAA-461 / DSM 12804 / CCUG 43448 / CIP 107267 / Se-1111R)</name>
    <dbReference type="NCBI Taxonomy" id="340100"/>
    <lineage>
        <taxon>Bacteria</taxon>
        <taxon>Pseudomonadati</taxon>
        <taxon>Pseudomonadota</taxon>
        <taxon>Betaproteobacteria</taxon>
        <taxon>Burkholderiales</taxon>
        <taxon>Alcaligenaceae</taxon>
        <taxon>Bordetella</taxon>
    </lineage>
</organism>
<keyword evidence="11" id="KW-1185">Reference proteome</keyword>
<keyword evidence="3" id="KW-0813">Transport</keyword>
<evidence type="ECO:0000256" key="1">
    <source>
        <dbReference type="ARBA" id="ARBA00004418"/>
    </source>
</evidence>
<evidence type="ECO:0000256" key="3">
    <source>
        <dbReference type="ARBA" id="ARBA00022448"/>
    </source>
</evidence>
<dbReference type="PROSITE" id="PS51352">
    <property type="entry name" value="THIOREDOXIN_2"/>
    <property type="match status" value="1"/>
</dbReference>
<dbReference type="Gene3D" id="3.40.30.10">
    <property type="entry name" value="Glutaredoxin"/>
    <property type="match status" value="1"/>
</dbReference>
<gene>
    <name evidence="10" type="primary">trxA</name>
    <name evidence="10" type="ordered locus">Bpet1971</name>
</gene>
<accession>A9IJX8</accession>
<keyword evidence="6" id="KW-1015">Disulfide bond</keyword>